<protein>
    <submittedName>
        <fullName evidence="1">Short-chain dehydrogenase/reductase SDR</fullName>
    </submittedName>
</protein>
<evidence type="ECO:0000313" key="2">
    <source>
        <dbReference type="Proteomes" id="UP000064967"/>
    </source>
</evidence>
<dbReference type="RefSeq" id="WP_169928511.1">
    <property type="nucleotide sequence ID" value="NZ_CP012333.1"/>
</dbReference>
<dbReference type="Proteomes" id="UP000064967">
    <property type="component" value="Chromosome"/>
</dbReference>
<dbReference type="KEGG" id="llu:AKJ09_10339"/>
<reference evidence="1 2" key="1">
    <citation type="submission" date="2015-08" db="EMBL/GenBank/DDBJ databases">
        <authorList>
            <person name="Babu N.S."/>
            <person name="Beckwith C.J."/>
            <person name="Beseler K.G."/>
            <person name="Brison A."/>
            <person name="Carone J.V."/>
            <person name="Caskin T.P."/>
            <person name="Diamond M."/>
            <person name="Durham M.E."/>
            <person name="Foxe J.M."/>
            <person name="Go M."/>
            <person name="Henderson B.A."/>
            <person name="Jones I.B."/>
            <person name="McGettigan J.A."/>
            <person name="Micheletti S.J."/>
            <person name="Nasrallah M.E."/>
            <person name="Ortiz D."/>
            <person name="Piller C.R."/>
            <person name="Privatt S.R."/>
            <person name="Schneider S.L."/>
            <person name="Sharp S."/>
            <person name="Smith T.C."/>
            <person name="Stanton J.D."/>
            <person name="Ullery H.E."/>
            <person name="Wilson R.J."/>
            <person name="Serrano M.G."/>
            <person name="Buck G."/>
            <person name="Lee V."/>
            <person name="Wang Y."/>
            <person name="Carvalho R."/>
            <person name="Voegtly L."/>
            <person name="Shi R."/>
            <person name="Duckworth R."/>
            <person name="Johnson A."/>
            <person name="Loviza R."/>
            <person name="Walstead R."/>
            <person name="Shah Z."/>
            <person name="Kiflezghi M."/>
            <person name="Wade K."/>
            <person name="Ball S.L."/>
            <person name="Bradley K.W."/>
            <person name="Asai D.J."/>
            <person name="Bowman C.A."/>
            <person name="Russell D.A."/>
            <person name="Pope W.H."/>
            <person name="Jacobs-Sera D."/>
            <person name="Hendrix R.W."/>
            <person name="Hatfull G.F."/>
        </authorList>
    </citation>
    <scope>NUCLEOTIDE SEQUENCE [LARGE SCALE GENOMIC DNA]</scope>
    <source>
        <strain evidence="1 2">DSM 27648</strain>
    </source>
</reference>
<dbReference type="STRING" id="1391654.AKJ09_10339"/>
<dbReference type="Pfam" id="PF00106">
    <property type="entry name" value="adh_short"/>
    <property type="match status" value="1"/>
</dbReference>
<gene>
    <name evidence="1" type="ORF">AKJ09_10339</name>
</gene>
<dbReference type="Gene3D" id="3.40.50.720">
    <property type="entry name" value="NAD(P)-binding Rossmann-like Domain"/>
    <property type="match status" value="1"/>
</dbReference>
<dbReference type="PANTHER" id="PTHR43431:SF7">
    <property type="entry name" value="OXIDOREDUCTASE, SHORT CHAIN DEHYDROGENASE_REDUCTASE FAMILY (AFU_ORTHOLOGUE AFUA_5G14000)"/>
    <property type="match status" value="1"/>
</dbReference>
<keyword evidence="2" id="KW-1185">Reference proteome</keyword>
<evidence type="ECO:0000313" key="1">
    <source>
        <dbReference type="EMBL" id="AKV03676.1"/>
    </source>
</evidence>
<proteinExistence type="predicted"/>
<dbReference type="InterPro" id="IPR002347">
    <property type="entry name" value="SDR_fam"/>
</dbReference>
<dbReference type="SUPFAM" id="SSF51735">
    <property type="entry name" value="NAD(P)-binding Rossmann-fold domains"/>
    <property type="match status" value="1"/>
</dbReference>
<dbReference type="EMBL" id="CP012333">
    <property type="protein sequence ID" value="AKV03676.1"/>
    <property type="molecule type" value="Genomic_DNA"/>
</dbReference>
<dbReference type="PANTHER" id="PTHR43431">
    <property type="entry name" value="OXIDOREDUCTASE, SHORT CHAIN DEHYDROGENASE/REDUCTASE FAMILY (AFU_ORTHOLOGUE AFUA_5G14000)"/>
    <property type="match status" value="1"/>
</dbReference>
<sequence>MSKTIIVAGFGPGISSAVAEKFGKSGFSVALVGRSEDKLATGVKALEAKGIKAAAFPTDLSDPAAARALIGKVRSALGPITVLHWNAYPTAGGDLLATDTSSFRGVLDIGVVSLLGAIQEALPDLRQQKDSAILATNGGLAFFDPSVDTMGVQWNCMGLSVANSAKHKMLALLAEKLKPEGIYVGEVVVTGTVKGTAFDSGNATLDPAAIADKFWGLYTARKDVSTTI</sequence>
<accession>A0A0K1QD15</accession>
<name>A0A0K1QD15_9BACT</name>
<dbReference type="InterPro" id="IPR036291">
    <property type="entry name" value="NAD(P)-bd_dom_sf"/>
</dbReference>
<dbReference type="AlphaFoldDB" id="A0A0K1QD15"/>
<organism evidence="1 2">
    <name type="scientific">Labilithrix luteola</name>
    <dbReference type="NCBI Taxonomy" id="1391654"/>
    <lineage>
        <taxon>Bacteria</taxon>
        <taxon>Pseudomonadati</taxon>
        <taxon>Myxococcota</taxon>
        <taxon>Polyangia</taxon>
        <taxon>Polyangiales</taxon>
        <taxon>Labilitrichaceae</taxon>
        <taxon>Labilithrix</taxon>
    </lineage>
</organism>